<dbReference type="Proteomes" id="UP000034601">
    <property type="component" value="Unassembled WGS sequence"/>
</dbReference>
<evidence type="ECO:0000313" key="2">
    <source>
        <dbReference type="Proteomes" id="UP000034601"/>
    </source>
</evidence>
<evidence type="ECO:0000313" key="1">
    <source>
        <dbReference type="EMBL" id="KKR83791.1"/>
    </source>
</evidence>
<gene>
    <name evidence="1" type="ORF">UU29_C0001G0011</name>
</gene>
<dbReference type="EMBL" id="LCAB01000001">
    <property type="protein sequence ID" value="KKR83791.1"/>
    <property type="molecule type" value="Genomic_DNA"/>
</dbReference>
<accession>A0A0G0U957</accession>
<sequence>MQLLTKEITTKLPFLYTQEDEADLTRSKITVSASFPVFAIQKGYKNH</sequence>
<comment type="caution">
    <text evidence="1">The sequence shown here is derived from an EMBL/GenBank/DDBJ whole genome shotgun (WGS) entry which is preliminary data.</text>
</comment>
<dbReference type="AlphaFoldDB" id="A0A0G0U957"/>
<proteinExistence type="predicted"/>
<protein>
    <submittedName>
        <fullName evidence="1">Uncharacterized protein</fullName>
    </submittedName>
</protein>
<reference evidence="1 2" key="1">
    <citation type="journal article" date="2015" name="Nature">
        <title>rRNA introns, odd ribosomes, and small enigmatic genomes across a large radiation of phyla.</title>
        <authorList>
            <person name="Brown C.T."/>
            <person name="Hug L.A."/>
            <person name="Thomas B.C."/>
            <person name="Sharon I."/>
            <person name="Castelle C.J."/>
            <person name="Singh A."/>
            <person name="Wilkins M.J."/>
            <person name="Williams K.H."/>
            <person name="Banfield J.F."/>
        </authorList>
    </citation>
    <scope>NUCLEOTIDE SEQUENCE [LARGE SCALE GENOMIC DNA]</scope>
</reference>
<organism evidence="1 2">
    <name type="scientific">Candidatus Daviesbacteria bacterium GW2011_GWA2_40_9</name>
    <dbReference type="NCBI Taxonomy" id="1618424"/>
    <lineage>
        <taxon>Bacteria</taxon>
        <taxon>Candidatus Daviesiibacteriota</taxon>
    </lineage>
</organism>
<name>A0A0G0U957_9BACT</name>